<feature type="region of interest" description="Disordered" evidence="1">
    <location>
        <begin position="1"/>
        <end position="63"/>
    </location>
</feature>
<keyword evidence="3" id="KW-1185">Reference proteome</keyword>
<feature type="compositionally biased region" description="Basic and acidic residues" evidence="1">
    <location>
        <begin position="22"/>
        <end position="32"/>
    </location>
</feature>
<accession>A0A8T2N4Q8</accession>
<dbReference type="AlphaFoldDB" id="A0A8T2N4Q8"/>
<reference evidence="2" key="1">
    <citation type="thesis" date="2021" institute="BYU ScholarsArchive" country="Provo, UT, USA">
        <title>Applications of and Algorithms for Genome Assembly and Genomic Analyses with an Emphasis on Marine Teleosts.</title>
        <authorList>
            <person name="Pickett B.D."/>
        </authorList>
    </citation>
    <scope>NUCLEOTIDE SEQUENCE</scope>
    <source>
        <strain evidence="2">HI-2016</strain>
    </source>
</reference>
<dbReference type="Proteomes" id="UP000824540">
    <property type="component" value="Unassembled WGS sequence"/>
</dbReference>
<protein>
    <submittedName>
        <fullName evidence="2">Uncharacterized protein</fullName>
    </submittedName>
</protein>
<name>A0A8T2N4Q8_9TELE</name>
<dbReference type="EMBL" id="JAFBMS010000131">
    <property type="protein sequence ID" value="KAG9335004.1"/>
    <property type="molecule type" value="Genomic_DNA"/>
</dbReference>
<organism evidence="2 3">
    <name type="scientific">Albula glossodonta</name>
    <name type="common">roundjaw bonefish</name>
    <dbReference type="NCBI Taxonomy" id="121402"/>
    <lineage>
        <taxon>Eukaryota</taxon>
        <taxon>Metazoa</taxon>
        <taxon>Chordata</taxon>
        <taxon>Craniata</taxon>
        <taxon>Vertebrata</taxon>
        <taxon>Euteleostomi</taxon>
        <taxon>Actinopterygii</taxon>
        <taxon>Neopterygii</taxon>
        <taxon>Teleostei</taxon>
        <taxon>Albuliformes</taxon>
        <taxon>Albulidae</taxon>
        <taxon>Albula</taxon>
    </lineage>
</organism>
<gene>
    <name evidence="2" type="ORF">JZ751_006144</name>
</gene>
<evidence type="ECO:0000313" key="3">
    <source>
        <dbReference type="Proteomes" id="UP000824540"/>
    </source>
</evidence>
<sequence>MLARNYHSGSRGLTALGGSTDGSREKMSEPHVRRGKTMSLFTASQLHRDREPPLFRGGPGHVL</sequence>
<evidence type="ECO:0000313" key="2">
    <source>
        <dbReference type="EMBL" id="KAG9335004.1"/>
    </source>
</evidence>
<evidence type="ECO:0000256" key="1">
    <source>
        <dbReference type="SAM" id="MobiDB-lite"/>
    </source>
</evidence>
<proteinExistence type="predicted"/>
<comment type="caution">
    <text evidence="2">The sequence shown here is derived from an EMBL/GenBank/DDBJ whole genome shotgun (WGS) entry which is preliminary data.</text>
</comment>